<dbReference type="GO" id="GO:0015035">
    <property type="term" value="F:protein-disulfide reductase activity"/>
    <property type="evidence" value="ECO:0007669"/>
    <property type="project" value="InterPro"/>
</dbReference>
<dbReference type="InterPro" id="IPR044691">
    <property type="entry name" value="DCC1_Trx"/>
</dbReference>
<organism evidence="1 2">
    <name type="scientific">Salsuginibacillus halophilus</name>
    <dbReference type="NCBI Taxonomy" id="517424"/>
    <lineage>
        <taxon>Bacteria</taxon>
        <taxon>Bacillati</taxon>
        <taxon>Bacillota</taxon>
        <taxon>Bacilli</taxon>
        <taxon>Bacillales</taxon>
        <taxon>Bacillaceae</taxon>
        <taxon>Salsuginibacillus</taxon>
    </lineage>
</organism>
<keyword evidence="2" id="KW-1185">Reference proteome</keyword>
<comment type="caution">
    <text evidence="1">The sequence shown here is derived from an EMBL/GenBank/DDBJ whole genome shotgun (WGS) entry which is preliminary data.</text>
</comment>
<dbReference type="InterPro" id="IPR007263">
    <property type="entry name" value="DCC1-like"/>
</dbReference>
<proteinExistence type="predicted"/>
<dbReference type="EMBL" id="PYAV01000008">
    <property type="protein sequence ID" value="PSL44494.1"/>
    <property type="molecule type" value="Genomic_DNA"/>
</dbReference>
<protein>
    <submittedName>
        <fullName evidence="1">Putative DCC family thiol-disulfide oxidoreductase YuxK</fullName>
    </submittedName>
</protein>
<dbReference type="Pfam" id="PF04134">
    <property type="entry name" value="DCC1-like"/>
    <property type="match status" value="1"/>
</dbReference>
<dbReference type="OrthoDB" id="9785438at2"/>
<dbReference type="Proteomes" id="UP000242310">
    <property type="component" value="Unassembled WGS sequence"/>
</dbReference>
<dbReference type="AlphaFoldDB" id="A0A2P8HE56"/>
<reference evidence="1 2" key="1">
    <citation type="submission" date="2018-03" db="EMBL/GenBank/DDBJ databases">
        <title>Genomic Encyclopedia of Type Strains, Phase III (KMG-III): the genomes of soil and plant-associated and newly described type strains.</title>
        <authorList>
            <person name="Whitman W."/>
        </authorList>
    </citation>
    <scope>NUCLEOTIDE SEQUENCE [LARGE SCALE GENOMIC DNA]</scope>
    <source>
        <strain evidence="1 2">CGMCC 1.07653</strain>
    </source>
</reference>
<evidence type="ECO:0000313" key="1">
    <source>
        <dbReference type="EMBL" id="PSL44494.1"/>
    </source>
</evidence>
<name>A0A2P8HE56_9BACI</name>
<dbReference type="PANTHER" id="PTHR34290">
    <property type="entry name" value="SI:CH73-390P7.2"/>
    <property type="match status" value="1"/>
</dbReference>
<accession>A0A2P8HE56</accession>
<sequence length="133" mass="15254">MKLYVFYDGACPLCVNAKAALNRLDVTDCLVWHSIRDPRVYEVFHFLNQIDAEGAIHALEDDEYVYRGFAAVRRMLKVMPLTKPAGWLFALPGMERPGDVVYRWIAARRPVKTDEAICHDGLCQVSAKKERIR</sequence>
<gene>
    <name evidence="1" type="ORF">B0H94_108105</name>
</gene>
<dbReference type="RefSeq" id="WP_106588967.1">
    <property type="nucleotide sequence ID" value="NZ_PYAV01000008.1"/>
</dbReference>
<dbReference type="PANTHER" id="PTHR34290:SF2">
    <property type="entry name" value="OS04G0668800 PROTEIN"/>
    <property type="match status" value="1"/>
</dbReference>
<evidence type="ECO:0000313" key="2">
    <source>
        <dbReference type="Proteomes" id="UP000242310"/>
    </source>
</evidence>